<dbReference type="FunFam" id="3.40.50.300:FF:000776">
    <property type="entry name" value="Guanylate kinase 2"/>
    <property type="match status" value="1"/>
</dbReference>
<keyword evidence="12" id="KW-1185">Reference proteome</keyword>
<keyword evidence="4 11" id="KW-0808">Transferase</keyword>
<dbReference type="PROSITE" id="PS00856">
    <property type="entry name" value="GUANYLATE_KINASE_1"/>
    <property type="match status" value="1"/>
</dbReference>
<comment type="similarity">
    <text evidence="1">Belongs to the guanylate kinase family.</text>
</comment>
<feature type="signal peptide" evidence="9">
    <location>
        <begin position="1"/>
        <end position="23"/>
    </location>
</feature>
<dbReference type="GO" id="GO:0005829">
    <property type="term" value="C:cytosol"/>
    <property type="evidence" value="ECO:0007669"/>
    <property type="project" value="TreeGrafter"/>
</dbReference>
<evidence type="ECO:0000256" key="6">
    <source>
        <dbReference type="ARBA" id="ARBA00022777"/>
    </source>
</evidence>
<sequence length="214" mass="23422">MSVRHTALASLRALSTMSATAAAAGKRPVVVFGPSGTGKSTLLKRLFAEHPQEFGFSVSNTTRDPRAGEVNGKDYHFLTREQFLEAVARKEFIEHAEFSGNMYGTTVRAVKDVADAGKTCILDIDVQGVKSVKDTDLGARFVFVAPPSEEELERRLRSRGTDNEASILKRLQVAKGELEYGNQPGSCDIRIVNDDVDSAYKTLSDFIFERADSS</sequence>
<dbReference type="EC" id="2.7.4.8" evidence="2"/>
<dbReference type="SMART" id="SM00072">
    <property type="entry name" value="GuKc"/>
    <property type="match status" value="1"/>
</dbReference>
<comment type="caution">
    <text evidence="11">The sequence shown here is derived from an EMBL/GenBank/DDBJ whole genome shotgun (WGS) entry which is preliminary data.</text>
</comment>
<dbReference type="PROSITE" id="PS50052">
    <property type="entry name" value="GUANYLATE_KINASE_2"/>
    <property type="match status" value="1"/>
</dbReference>
<dbReference type="SUPFAM" id="SSF52540">
    <property type="entry name" value="P-loop containing nucleoside triphosphate hydrolases"/>
    <property type="match status" value="1"/>
</dbReference>
<keyword evidence="6 11" id="KW-0418">Kinase</keyword>
<dbReference type="InterPro" id="IPR008145">
    <property type="entry name" value="GK/Ca_channel_bsu"/>
</dbReference>
<evidence type="ECO:0000256" key="7">
    <source>
        <dbReference type="ARBA" id="ARBA00022840"/>
    </source>
</evidence>
<dbReference type="GO" id="GO:0005524">
    <property type="term" value="F:ATP binding"/>
    <property type="evidence" value="ECO:0007669"/>
    <property type="project" value="UniProtKB-KW"/>
</dbReference>
<keyword evidence="7" id="KW-0067">ATP-binding</keyword>
<evidence type="ECO:0000256" key="8">
    <source>
        <dbReference type="ARBA" id="ARBA00030128"/>
    </source>
</evidence>
<protein>
    <recommendedName>
        <fullName evidence="3">Guanylate kinase</fullName>
        <ecNumber evidence="2">2.7.4.8</ecNumber>
    </recommendedName>
    <alternativeName>
        <fullName evidence="8">GMP kinase</fullName>
    </alternativeName>
</protein>
<evidence type="ECO:0000256" key="1">
    <source>
        <dbReference type="ARBA" id="ARBA00005790"/>
    </source>
</evidence>
<dbReference type="PANTHER" id="PTHR23117">
    <property type="entry name" value="GUANYLATE KINASE-RELATED"/>
    <property type="match status" value="1"/>
</dbReference>
<dbReference type="Gene3D" id="3.40.50.300">
    <property type="entry name" value="P-loop containing nucleotide triphosphate hydrolases"/>
    <property type="match status" value="1"/>
</dbReference>
<name>A0A9W7YBR6_9FUNG</name>
<evidence type="ECO:0000313" key="12">
    <source>
        <dbReference type="Proteomes" id="UP001143981"/>
    </source>
</evidence>
<dbReference type="EMBL" id="JANBOI010001048">
    <property type="protein sequence ID" value="KAJ1727585.1"/>
    <property type="molecule type" value="Genomic_DNA"/>
</dbReference>
<dbReference type="OrthoDB" id="6334211at2759"/>
<keyword evidence="5" id="KW-0547">Nucleotide-binding</keyword>
<dbReference type="InterPro" id="IPR017665">
    <property type="entry name" value="Guanylate_kinase"/>
</dbReference>
<dbReference type="InterPro" id="IPR008144">
    <property type="entry name" value="Guanylate_kin-like_dom"/>
</dbReference>
<evidence type="ECO:0000256" key="4">
    <source>
        <dbReference type="ARBA" id="ARBA00022679"/>
    </source>
</evidence>
<evidence type="ECO:0000313" key="11">
    <source>
        <dbReference type="EMBL" id="KAJ1727585.1"/>
    </source>
</evidence>
<reference evidence="11" key="1">
    <citation type="submission" date="2022-07" db="EMBL/GenBank/DDBJ databases">
        <title>Phylogenomic reconstructions and comparative analyses of Kickxellomycotina fungi.</title>
        <authorList>
            <person name="Reynolds N.K."/>
            <person name="Stajich J.E."/>
            <person name="Barry K."/>
            <person name="Grigoriev I.V."/>
            <person name="Crous P."/>
            <person name="Smith M.E."/>
        </authorList>
    </citation>
    <scope>NUCLEOTIDE SEQUENCE</scope>
    <source>
        <strain evidence="11">BCRC 34381</strain>
    </source>
</reference>
<feature type="chain" id="PRO_5040730062" description="Guanylate kinase" evidence="9">
    <location>
        <begin position="24"/>
        <end position="214"/>
    </location>
</feature>
<keyword evidence="9" id="KW-0732">Signal</keyword>
<dbReference type="InterPro" id="IPR020590">
    <property type="entry name" value="Guanylate_kinase_CS"/>
</dbReference>
<evidence type="ECO:0000256" key="2">
    <source>
        <dbReference type="ARBA" id="ARBA00012961"/>
    </source>
</evidence>
<dbReference type="GO" id="GO:0004385">
    <property type="term" value="F:GMP kinase activity"/>
    <property type="evidence" value="ECO:0007669"/>
    <property type="project" value="UniProtKB-EC"/>
</dbReference>
<evidence type="ECO:0000256" key="5">
    <source>
        <dbReference type="ARBA" id="ARBA00022741"/>
    </source>
</evidence>
<accession>A0A9W7YBR6</accession>
<dbReference type="CDD" id="cd00071">
    <property type="entry name" value="GMPK"/>
    <property type="match status" value="1"/>
</dbReference>
<organism evidence="11 12">
    <name type="scientific">Coemansia biformis</name>
    <dbReference type="NCBI Taxonomy" id="1286918"/>
    <lineage>
        <taxon>Eukaryota</taxon>
        <taxon>Fungi</taxon>
        <taxon>Fungi incertae sedis</taxon>
        <taxon>Zoopagomycota</taxon>
        <taxon>Kickxellomycotina</taxon>
        <taxon>Kickxellomycetes</taxon>
        <taxon>Kickxellales</taxon>
        <taxon>Kickxellaceae</taxon>
        <taxon>Coemansia</taxon>
    </lineage>
</organism>
<evidence type="ECO:0000256" key="9">
    <source>
        <dbReference type="SAM" id="SignalP"/>
    </source>
</evidence>
<dbReference type="Pfam" id="PF00625">
    <property type="entry name" value="Guanylate_kin"/>
    <property type="match status" value="1"/>
</dbReference>
<gene>
    <name evidence="11" type="primary">GUK1</name>
    <name evidence="11" type="ORF">LPJ61_004492</name>
</gene>
<dbReference type="Proteomes" id="UP001143981">
    <property type="component" value="Unassembled WGS sequence"/>
</dbReference>
<dbReference type="NCBIfam" id="TIGR03263">
    <property type="entry name" value="guanyl_kin"/>
    <property type="match status" value="1"/>
</dbReference>
<evidence type="ECO:0000259" key="10">
    <source>
        <dbReference type="PROSITE" id="PS50052"/>
    </source>
</evidence>
<dbReference type="AlphaFoldDB" id="A0A9W7YBR6"/>
<proteinExistence type="inferred from homology"/>
<feature type="domain" description="Guanylate kinase-like" evidence="10">
    <location>
        <begin position="26"/>
        <end position="208"/>
    </location>
</feature>
<dbReference type="PANTHER" id="PTHR23117:SF13">
    <property type="entry name" value="GUANYLATE KINASE"/>
    <property type="match status" value="1"/>
</dbReference>
<dbReference type="InterPro" id="IPR027417">
    <property type="entry name" value="P-loop_NTPase"/>
</dbReference>
<evidence type="ECO:0000256" key="3">
    <source>
        <dbReference type="ARBA" id="ARBA00016296"/>
    </source>
</evidence>